<dbReference type="AlphaFoldDB" id="X1SGW1"/>
<gene>
    <name evidence="1" type="ORF">S12H4_38441</name>
</gene>
<name>X1SGW1_9ZZZZ</name>
<evidence type="ECO:0000313" key="1">
    <source>
        <dbReference type="EMBL" id="GAI92213.1"/>
    </source>
</evidence>
<accession>X1SGW1</accession>
<feature type="non-terminal residue" evidence="1">
    <location>
        <position position="129"/>
    </location>
</feature>
<dbReference type="EMBL" id="BARW01023136">
    <property type="protein sequence ID" value="GAI92213.1"/>
    <property type="molecule type" value="Genomic_DNA"/>
</dbReference>
<organism evidence="1">
    <name type="scientific">marine sediment metagenome</name>
    <dbReference type="NCBI Taxonomy" id="412755"/>
    <lineage>
        <taxon>unclassified sequences</taxon>
        <taxon>metagenomes</taxon>
        <taxon>ecological metagenomes</taxon>
    </lineage>
</organism>
<reference evidence="1" key="1">
    <citation type="journal article" date="2014" name="Front. Microbiol.">
        <title>High frequency of phylogenetically diverse reductive dehalogenase-homologous genes in deep subseafloor sedimentary metagenomes.</title>
        <authorList>
            <person name="Kawai M."/>
            <person name="Futagami T."/>
            <person name="Toyoda A."/>
            <person name="Takaki Y."/>
            <person name="Nishi S."/>
            <person name="Hori S."/>
            <person name="Arai W."/>
            <person name="Tsubouchi T."/>
            <person name="Morono Y."/>
            <person name="Uchiyama I."/>
            <person name="Ito T."/>
            <person name="Fujiyama A."/>
            <person name="Inagaki F."/>
            <person name="Takami H."/>
        </authorList>
    </citation>
    <scope>NUCLEOTIDE SEQUENCE</scope>
    <source>
        <strain evidence="1">Expedition CK06-06</strain>
    </source>
</reference>
<protein>
    <submittedName>
        <fullName evidence="1">Uncharacterized protein</fullName>
    </submittedName>
</protein>
<comment type="caution">
    <text evidence="1">The sequence shown here is derived from an EMBL/GenBank/DDBJ whole genome shotgun (WGS) entry which is preliminary data.</text>
</comment>
<sequence>MIRDIHKMYFQKYNVLQENVILTAMKTSGIPKEVLVSISNGRVNENEELKAITTTYDKIIIEKGDDIIMRIPASELDELVAMHIDRFSNNMGSFGLKVSTGRVVPFRAKDYLLNDVNMGHNHVPLIWMP</sequence>
<proteinExistence type="predicted"/>